<dbReference type="InterPro" id="IPR000257">
    <property type="entry name" value="Uroporphyrinogen_deCOase"/>
</dbReference>
<name>A0A3B0QSY0_9ZZZZ</name>
<dbReference type="AlphaFoldDB" id="A0A3B0QSY0"/>
<dbReference type="InterPro" id="IPR038071">
    <property type="entry name" value="UROD/MetE-like_sf"/>
</dbReference>
<proteinExistence type="predicted"/>
<dbReference type="GO" id="GO:0004853">
    <property type="term" value="F:uroporphyrinogen decarboxylase activity"/>
    <property type="evidence" value="ECO:0007669"/>
    <property type="project" value="InterPro"/>
</dbReference>
<dbReference type="EMBL" id="UOEA01000042">
    <property type="protein sequence ID" value="VAV83471.1"/>
    <property type="molecule type" value="Genomic_DNA"/>
</dbReference>
<dbReference type="PANTHER" id="PTHR47099">
    <property type="entry name" value="METHYLCOBAMIDE:COM METHYLTRANSFERASE MTBA"/>
    <property type="match status" value="1"/>
</dbReference>
<dbReference type="Pfam" id="PF01208">
    <property type="entry name" value="URO-D"/>
    <property type="match status" value="1"/>
</dbReference>
<sequence length="351" mass="37233">MNDPRQLLTLLAGKTPERGLPFLLTGGLISEVPDEAFRGIGLTPDQYSSVYDDPEQLAELSLYIYDKVGPSNLYIPCAMRVESEAYGGERDLRAGEHLASGLSRNAVFEYPLKKLSDYKNLKRLNPETDGRMPTVLETLRLLKKARHEAPVIGDLVGPLSLATSLIDGKTLLRSIASEGALLSEFLDFLTENTIAFARAQARAGAEAFFLIDPFATSEILGAEFFELFALPCLNRIAEGVADEGCPLIVHICGEPSLLAGAFVRMRCEGLSLHRAPDDPAVLGGKLLVGGADVLQLLGLGGSEPERDAITGSVKAAASKGFSVIAPSCSLDATVSLAALQTAAAAAFRGGT</sequence>
<evidence type="ECO:0000259" key="1">
    <source>
        <dbReference type="Pfam" id="PF01208"/>
    </source>
</evidence>
<feature type="domain" description="Uroporphyrinogen decarboxylase (URO-D)" evidence="1">
    <location>
        <begin position="48"/>
        <end position="342"/>
    </location>
</feature>
<organism evidence="2">
    <name type="scientific">hydrothermal vent metagenome</name>
    <dbReference type="NCBI Taxonomy" id="652676"/>
    <lineage>
        <taxon>unclassified sequences</taxon>
        <taxon>metagenomes</taxon>
        <taxon>ecological metagenomes</taxon>
    </lineage>
</organism>
<dbReference type="InterPro" id="IPR052024">
    <property type="entry name" value="Methanogen_methyltrans"/>
</dbReference>
<evidence type="ECO:0000313" key="2">
    <source>
        <dbReference type="EMBL" id="VAV83471.1"/>
    </source>
</evidence>
<reference evidence="2" key="1">
    <citation type="submission" date="2018-06" db="EMBL/GenBank/DDBJ databases">
        <authorList>
            <person name="Zhirakovskaya E."/>
        </authorList>
    </citation>
    <scope>NUCLEOTIDE SEQUENCE</scope>
</reference>
<protein>
    <recommendedName>
        <fullName evidence="1">Uroporphyrinogen decarboxylase (URO-D) domain-containing protein</fullName>
    </recommendedName>
</protein>
<dbReference type="GO" id="GO:0006779">
    <property type="term" value="P:porphyrin-containing compound biosynthetic process"/>
    <property type="evidence" value="ECO:0007669"/>
    <property type="project" value="InterPro"/>
</dbReference>
<gene>
    <name evidence="2" type="ORF">MNBD_DELTA01-1414</name>
</gene>
<dbReference type="Gene3D" id="3.20.20.210">
    <property type="match status" value="1"/>
</dbReference>
<dbReference type="SUPFAM" id="SSF51726">
    <property type="entry name" value="UROD/MetE-like"/>
    <property type="match status" value="1"/>
</dbReference>
<accession>A0A3B0QSY0</accession>
<dbReference type="PANTHER" id="PTHR47099:SF1">
    <property type="entry name" value="METHYLCOBAMIDE:COM METHYLTRANSFERASE MTBA"/>
    <property type="match status" value="1"/>
</dbReference>